<dbReference type="Proteomes" id="UP001056012">
    <property type="component" value="Chromosome 5"/>
</dbReference>
<dbReference type="InterPro" id="IPR036397">
    <property type="entry name" value="RNaseH_sf"/>
</dbReference>
<dbReference type="GO" id="GO:0003677">
    <property type="term" value="F:DNA binding"/>
    <property type="evidence" value="ECO:0007669"/>
    <property type="project" value="InterPro"/>
</dbReference>
<dbReference type="SUPFAM" id="SSF46689">
    <property type="entry name" value="Homeodomain-like"/>
    <property type="match status" value="1"/>
</dbReference>
<comment type="cofactor">
    <cofactor evidence="1">
        <name>L-ascorbate</name>
        <dbReference type="ChEBI" id="CHEBI:38290"/>
    </cofactor>
</comment>
<dbReference type="GO" id="GO:0006313">
    <property type="term" value="P:DNA transposition"/>
    <property type="evidence" value="ECO:0007669"/>
    <property type="project" value="InterPro"/>
</dbReference>
<keyword evidence="4" id="KW-0560">Oxidoreductase</keyword>
<evidence type="ECO:0000256" key="2">
    <source>
        <dbReference type="ARBA" id="ARBA00022723"/>
    </source>
</evidence>
<feature type="domain" description="Prolyl 4-hydroxylase alpha subunit" evidence="6">
    <location>
        <begin position="410"/>
        <end position="642"/>
    </location>
</feature>
<dbReference type="Pfam" id="PF01498">
    <property type="entry name" value="HTH_Tnp_Tc3_2"/>
    <property type="match status" value="1"/>
</dbReference>
<proteinExistence type="predicted"/>
<dbReference type="Gene3D" id="2.60.120.620">
    <property type="entry name" value="q2cbj1_9rhob like domain"/>
    <property type="match status" value="1"/>
</dbReference>
<evidence type="ECO:0000313" key="8">
    <source>
        <dbReference type="Proteomes" id="UP001056012"/>
    </source>
</evidence>
<accession>A0A9Q8ZB12</accession>
<keyword evidence="5" id="KW-0408">Iron</keyword>
<reference evidence="7" key="1">
    <citation type="submission" date="2021-12" db="EMBL/GenBank/DDBJ databases">
        <title>Curvularia clavata genome.</title>
        <authorList>
            <person name="Cao Y."/>
        </authorList>
    </citation>
    <scope>NUCLEOTIDE SEQUENCE</scope>
    <source>
        <strain evidence="7">Yc1106</strain>
    </source>
</reference>
<dbReference type="GO" id="GO:0015074">
    <property type="term" value="P:DNA integration"/>
    <property type="evidence" value="ECO:0007669"/>
    <property type="project" value="InterPro"/>
</dbReference>
<dbReference type="EMBL" id="CP089278">
    <property type="protein sequence ID" value="USP79857.1"/>
    <property type="molecule type" value="Genomic_DNA"/>
</dbReference>
<dbReference type="AlphaFoldDB" id="A0A9Q8ZB12"/>
<evidence type="ECO:0000313" key="7">
    <source>
        <dbReference type="EMBL" id="USP79857.1"/>
    </source>
</evidence>
<name>A0A9Q8ZB12_CURCL</name>
<dbReference type="InterPro" id="IPR006620">
    <property type="entry name" value="Pro_4_hyd_alph"/>
</dbReference>
<dbReference type="VEuPathDB" id="FungiDB:yc1106_07131"/>
<dbReference type="GO" id="GO:0005506">
    <property type="term" value="F:iron ion binding"/>
    <property type="evidence" value="ECO:0007669"/>
    <property type="project" value="InterPro"/>
</dbReference>
<evidence type="ECO:0000256" key="1">
    <source>
        <dbReference type="ARBA" id="ARBA00001961"/>
    </source>
</evidence>
<protein>
    <submittedName>
        <fullName evidence="7">Transposase</fullName>
    </submittedName>
</protein>
<keyword evidence="2" id="KW-0479">Metal-binding</keyword>
<evidence type="ECO:0000256" key="3">
    <source>
        <dbReference type="ARBA" id="ARBA00022964"/>
    </source>
</evidence>
<dbReference type="InterPro" id="IPR002492">
    <property type="entry name" value="Transposase_Tc1-like"/>
</dbReference>
<dbReference type="InterPro" id="IPR045054">
    <property type="entry name" value="P4HA-like"/>
</dbReference>
<evidence type="ECO:0000259" key="6">
    <source>
        <dbReference type="SMART" id="SM00702"/>
    </source>
</evidence>
<dbReference type="PANTHER" id="PTHR10869">
    <property type="entry name" value="PROLYL 4-HYDROXYLASE ALPHA SUBUNIT"/>
    <property type="match status" value="1"/>
</dbReference>
<dbReference type="SMART" id="SM00702">
    <property type="entry name" value="P4Hc"/>
    <property type="match status" value="1"/>
</dbReference>
<keyword evidence="8" id="KW-1185">Reference proteome</keyword>
<dbReference type="GO" id="GO:0005783">
    <property type="term" value="C:endoplasmic reticulum"/>
    <property type="evidence" value="ECO:0007669"/>
    <property type="project" value="TreeGrafter"/>
</dbReference>
<dbReference type="InterPro" id="IPR044862">
    <property type="entry name" value="Pro_4_hyd_alph_FE2OG_OXY"/>
</dbReference>
<evidence type="ECO:0000256" key="5">
    <source>
        <dbReference type="ARBA" id="ARBA00023004"/>
    </source>
</evidence>
<dbReference type="OrthoDB" id="420380at2759"/>
<sequence length="666" mass="75439">MASHTDVYTRTLIVALKSPSIGKTTSQVSGLTGVQPRTVDRIYSRAIAAGFEPNALPLKILPHHVQDAPRSGRPLKQTEEAKEQIIQQVRRDRYGREKSCADVAGALSLQGVNISRTTVWRVLREAGYRKTKPTRKPGLTQEMSSARLKWALDHKDWTLEDWKNVIWTDETSVVLNHRRGGYRIWRKVDERVVKSCIRERWKGYSEFMFWGCFSYDKKGPCHVYQPETNVEKKDAAQKIEQLNAELEPIQREEWELSTSMRRTGLRNKPGRKPQWRWTEATGKLVRSSGGGIDWWRYQTCVLIPKLIPFAKECLQDRPQTVVMEDKAPGHAHQYQNVVYTVLAYFLAGAPFSSYIDFSSSGSDYGYNVNEKPREGNVVDLKALESLVIPEKNLSCAEHRYKGVHILSREPLVVYIEGFLGEGEGKEIVDLSTPHFKPSTIWTSGRESLNPNVRLSEKAALPRSQTVKCIEDRARTFQGWRPNTFIEKLWSQRYGVGGHYTYHYDWSTATKRSGRVSSFMVYVDGQCEGGGTHFPRLQKPRDESWCAFIECDVDGAYGSLTATGTPSSTDSDAGEGENETSMIKAIQERPQEDLNKGVIFKPIPGNAVYWENIRADGSGYPESWHAGLPVTKGEKVGLNIWSWMVDGYVPSFDKVEKQGVAGEEQEA</sequence>
<evidence type="ECO:0000256" key="4">
    <source>
        <dbReference type="ARBA" id="ARBA00023002"/>
    </source>
</evidence>
<keyword evidence="3" id="KW-0223">Dioxygenase</keyword>
<gene>
    <name evidence="7" type="ORF">yc1106_07131</name>
</gene>
<dbReference type="Pfam" id="PF13640">
    <property type="entry name" value="2OG-FeII_Oxy_3"/>
    <property type="match status" value="1"/>
</dbReference>
<dbReference type="InterPro" id="IPR009057">
    <property type="entry name" value="Homeodomain-like_sf"/>
</dbReference>
<dbReference type="GO" id="GO:0031418">
    <property type="term" value="F:L-ascorbic acid binding"/>
    <property type="evidence" value="ECO:0007669"/>
    <property type="project" value="InterPro"/>
</dbReference>
<organism evidence="7 8">
    <name type="scientific">Curvularia clavata</name>
    <dbReference type="NCBI Taxonomy" id="95742"/>
    <lineage>
        <taxon>Eukaryota</taxon>
        <taxon>Fungi</taxon>
        <taxon>Dikarya</taxon>
        <taxon>Ascomycota</taxon>
        <taxon>Pezizomycotina</taxon>
        <taxon>Dothideomycetes</taxon>
        <taxon>Pleosporomycetidae</taxon>
        <taxon>Pleosporales</taxon>
        <taxon>Pleosporineae</taxon>
        <taxon>Pleosporaceae</taxon>
        <taxon>Curvularia</taxon>
    </lineage>
</organism>
<dbReference type="PANTHER" id="PTHR10869:SF246">
    <property type="entry name" value="TRANSMEMBRANE PROLYL 4-HYDROXYLASE"/>
    <property type="match status" value="1"/>
</dbReference>
<dbReference type="Gene3D" id="3.30.420.10">
    <property type="entry name" value="Ribonuclease H-like superfamily/Ribonuclease H"/>
    <property type="match status" value="1"/>
</dbReference>
<dbReference type="GO" id="GO:0004656">
    <property type="term" value="F:procollagen-proline 4-dioxygenase activity"/>
    <property type="evidence" value="ECO:0007669"/>
    <property type="project" value="TreeGrafter"/>
</dbReference>